<dbReference type="Proteomes" id="UP001052739">
    <property type="component" value="Unassembled WGS sequence"/>
</dbReference>
<accession>A0ABQ3PQT8</accession>
<keyword evidence="2" id="KW-1185">Reference proteome</keyword>
<protein>
    <submittedName>
        <fullName evidence="1">Uncharacterized protein</fullName>
    </submittedName>
</protein>
<name>A0ABQ3PQT8_9ACTN</name>
<dbReference type="EMBL" id="BNDW01000117">
    <property type="protein sequence ID" value="GHI27389.1"/>
    <property type="molecule type" value="Genomic_DNA"/>
</dbReference>
<dbReference type="RefSeq" id="WP_364632614.1">
    <property type="nucleotide sequence ID" value="NZ_JBFBFZ010000019.1"/>
</dbReference>
<dbReference type="GeneID" id="94009800"/>
<evidence type="ECO:0000313" key="1">
    <source>
        <dbReference type="EMBL" id="GHI27389.1"/>
    </source>
</evidence>
<comment type="caution">
    <text evidence="1">The sequence shown here is derived from an EMBL/GenBank/DDBJ whole genome shotgun (WGS) entry which is preliminary data.</text>
</comment>
<evidence type="ECO:0000313" key="2">
    <source>
        <dbReference type="Proteomes" id="UP001052739"/>
    </source>
</evidence>
<reference evidence="1" key="1">
    <citation type="submission" date="2024-05" db="EMBL/GenBank/DDBJ databases">
        <title>Whole genome shotgun sequence of Streptomyces hydrogenans NBRC 13475.</title>
        <authorList>
            <person name="Komaki H."/>
            <person name="Tamura T."/>
        </authorList>
    </citation>
    <scope>NUCLEOTIDE SEQUENCE</scope>
    <source>
        <strain evidence="1">NBRC 13475</strain>
    </source>
</reference>
<gene>
    <name evidence="1" type="ORF">Shyd_87600</name>
</gene>
<sequence>MSHGMARASELVTESEVALLSRALLEWGGPARCSDRLAAGMGFADEQDLLRQCQRLRNALAQDAPLGAADWARTLLATEIVFVSDLAGSGVEWRTTTGRDDETTIRTLRVIQRKLARIVSPYYGKAPSE</sequence>
<organism evidence="1 2">
    <name type="scientific">Streptomyces hydrogenans</name>
    <dbReference type="NCBI Taxonomy" id="1873719"/>
    <lineage>
        <taxon>Bacteria</taxon>
        <taxon>Bacillati</taxon>
        <taxon>Actinomycetota</taxon>
        <taxon>Actinomycetes</taxon>
        <taxon>Kitasatosporales</taxon>
        <taxon>Streptomycetaceae</taxon>
        <taxon>Streptomyces</taxon>
    </lineage>
</organism>
<proteinExistence type="predicted"/>